<dbReference type="KEGG" id="thyd:TTHT_1112"/>
<evidence type="ECO:0000256" key="3">
    <source>
        <dbReference type="ARBA" id="ARBA00022723"/>
    </source>
</evidence>
<dbReference type="PRINTS" id="PR00730">
    <property type="entry name" value="THERMOLYSIN"/>
</dbReference>
<dbReference type="InterPro" id="IPR011096">
    <property type="entry name" value="FTP_domain"/>
</dbReference>
<dbReference type="Gene3D" id="3.10.170.10">
    <property type="match status" value="1"/>
</dbReference>
<comment type="similarity">
    <text evidence="1 9">Belongs to the peptidase M4 family.</text>
</comment>
<evidence type="ECO:0000256" key="6">
    <source>
        <dbReference type="ARBA" id="ARBA00022833"/>
    </source>
</evidence>
<dbReference type="Pfam" id="PF01447">
    <property type="entry name" value="Peptidase_M4"/>
    <property type="match status" value="1"/>
</dbReference>
<dbReference type="InterPro" id="IPR027268">
    <property type="entry name" value="Peptidase_M4/M1_CTD_sf"/>
</dbReference>
<dbReference type="PANTHER" id="PTHR33794:SF1">
    <property type="entry name" value="BACILLOLYSIN"/>
    <property type="match status" value="1"/>
</dbReference>
<dbReference type="InterPro" id="IPR001570">
    <property type="entry name" value="Peptidase_M4_C_domain"/>
</dbReference>
<dbReference type="SUPFAM" id="SSF55486">
    <property type="entry name" value="Metalloproteases ('zincins'), catalytic domain"/>
    <property type="match status" value="1"/>
</dbReference>
<name>A0A7R6PN51_9BACT</name>
<dbReference type="Gene3D" id="1.10.390.10">
    <property type="entry name" value="Neutral Protease Domain 2"/>
    <property type="match status" value="1"/>
</dbReference>
<accession>A0A7R6PN51</accession>
<keyword evidence="5 9" id="KW-0378">Hydrolase</keyword>
<keyword evidence="4" id="KW-0732">Signal</keyword>
<keyword evidence="14" id="KW-1185">Reference proteome</keyword>
<comment type="cofactor">
    <cofactor evidence="9">
        <name>Zn(2+)</name>
        <dbReference type="ChEBI" id="CHEBI:29105"/>
    </cofactor>
</comment>
<feature type="domain" description="Peptidase M4" evidence="10">
    <location>
        <begin position="190"/>
        <end position="331"/>
    </location>
</feature>
<evidence type="ECO:0000256" key="7">
    <source>
        <dbReference type="ARBA" id="ARBA00023049"/>
    </source>
</evidence>
<gene>
    <name evidence="13" type="ORF">TTHT_1112</name>
</gene>
<evidence type="ECO:0000256" key="8">
    <source>
        <dbReference type="PIRSR" id="PIRSR623612-1"/>
    </source>
</evidence>
<comment type="subcellular location">
    <subcellularLocation>
        <location evidence="9">Secreted</location>
    </subcellularLocation>
</comment>
<feature type="active site" evidence="8">
    <location>
        <position position="324"/>
    </location>
</feature>
<evidence type="ECO:0000259" key="12">
    <source>
        <dbReference type="Pfam" id="PF07504"/>
    </source>
</evidence>
<sequence>MKKFVYFVFTFVFIFSTLGFSKGHYFNYKANGKNVKAMLPLEVEFSQKRILKTGKKTHIRFSQTYHGIEVFGGELIKHYNGKNLESVNGIIFENINVGTVPVLSNYDATKIVVQDLNNPEYKIRNTKLVIFPKNDVYYLAYKVDSFKFDSNMIYFVDAETGTILFKYENVKEGKPSWVGGGSSTTLTDVTGTGIGVNGETYSDLHVVFDGSSYQMINRTRGAEIKTYKAVGRSLPGNIVTDDDNYWTDSAAVCAHKYLEDVYDFYYTLYGRKSYDDMDSAMIATVHYGTNYVNAYWNGQQMVFGDGDGVQATYLSGALDVVAHELSHAVTDYTSDLIYSNESGALNEAFSDIMGTCVEFYFQPEGFGLLKADYWMGEDIWYPNEPFGDALRYLDDPTKAGDPCHYDQRYTGTQDNGGVHINSTIVSHWFYLIAHGGTNPYSGIKVDGMGLDKARDLVFNAFTNYMPADADFSVARQVTLQTAAEMYGENSTEYNIVQTGWDAVGVY</sequence>
<evidence type="ECO:0000256" key="9">
    <source>
        <dbReference type="RuleBase" id="RU366073"/>
    </source>
</evidence>
<dbReference type="EC" id="3.4.24.-" evidence="9"/>
<dbReference type="InterPro" id="IPR013856">
    <property type="entry name" value="Peptidase_M4_domain"/>
</dbReference>
<evidence type="ECO:0000259" key="11">
    <source>
        <dbReference type="Pfam" id="PF02868"/>
    </source>
</evidence>
<feature type="active site" description="Proton donor" evidence="8">
    <location>
        <position position="419"/>
    </location>
</feature>
<dbReference type="EMBL" id="AP017470">
    <property type="protein sequence ID" value="BBB32648.1"/>
    <property type="molecule type" value="Genomic_DNA"/>
</dbReference>
<evidence type="ECO:0000256" key="2">
    <source>
        <dbReference type="ARBA" id="ARBA00022670"/>
    </source>
</evidence>
<comment type="function">
    <text evidence="9">Extracellular zinc metalloprotease.</text>
</comment>
<keyword evidence="2 9" id="KW-0645">Protease</keyword>
<dbReference type="RefSeq" id="WP_201326949.1">
    <property type="nucleotide sequence ID" value="NZ_AP017470.1"/>
</dbReference>
<evidence type="ECO:0000313" key="13">
    <source>
        <dbReference type="EMBL" id="BBB32648.1"/>
    </source>
</evidence>
<evidence type="ECO:0000259" key="10">
    <source>
        <dbReference type="Pfam" id="PF01447"/>
    </source>
</evidence>
<keyword evidence="6 9" id="KW-0862">Zinc</keyword>
<dbReference type="Proteomes" id="UP000595564">
    <property type="component" value="Chromosome"/>
</dbReference>
<dbReference type="PANTHER" id="PTHR33794">
    <property type="entry name" value="BACILLOLYSIN"/>
    <property type="match status" value="1"/>
</dbReference>
<dbReference type="InterPro" id="IPR050728">
    <property type="entry name" value="Zinc_Metalloprotease_M4"/>
</dbReference>
<evidence type="ECO:0000313" key="14">
    <source>
        <dbReference type="Proteomes" id="UP000595564"/>
    </source>
</evidence>
<dbReference type="Pfam" id="PF02868">
    <property type="entry name" value="Peptidase_M4_C"/>
    <property type="match status" value="1"/>
</dbReference>
<dbReference type="GO" id="GO:0004222">
    <property type="term" value="F:metalloendopeptidase activity"/>
    <property type="evidence" value="ECO:0007669"/>
    <property type="project" value="UniProtKB-UniRule"/>
</dbReference>
<proteinExistence type="inferred from homology"/>
<dbReference type="InterPro" id="IPR023612">
    <property type="entry name" value="Peptidase_M4"/>
</dbReference>
<feature type="domain" description="Peptidase M4 C-terminal" evidence="11">
    <location>
        <begin position="334"/>
        <end position="505"/>
    </location>
</feature>
<dbReference type="GO" id="GO:0005576">
    <property type="term" value="C:extracellular region"/>
    <property type="evidence" value="ECO:0007669"/>
    <property type="project" value="UniProtKB-SubCell"/>
</dbReference>
<dbReference type="Pfam" id="PF07504">
    <property type="entry name" value="FTP"/>
    <property type="match status" value="1"/>
</dbReference>
<reference evidence="13 14" key="1">
    <citation type="journal article" date="2012" name="Extremophiles">
        <title>Thermotomaculum hydrothermale gen. nov., sp. nov., a novel heterotrophic thermophile within the phylum Acidobacteria from a deep-sea hydrothermal vent chimney in the Southern Okinawa Trough.</title>
        <authorList>
            <person name="Izumi H."/>
            <person name="Nunoura T."/>
            <person name="Miyazaki M."/>
            <person name="Mino S."/>
            <person name="Toki T."/>
            <person name="Takai K."/>
            <person name="Sako Y."/>
            <person name="Sawabe T."/>
            <person name="Nakagawa S."/>
        </authorList>
    </citation>
    <scope>NUCLEOTIDE SEQUENCE [LARGE SCALE GENOMIC DNA]</scope>
    <source>
        <strain evidence="13 14">AC55</strain>
    </source>
</reference>
<evidence type="ECO:0000256" key="4">
    <source>
        <dbReference type="ARBA" id="ARBA00022729"/>
    </source>
</evidence>
<dbReference type="CDD" id="cd09597">
    <property type="entry name" value="M4_TLP"/>
    <property type="match status" value="1"/>
</dbReference>
<keyword evidence="9" id="KW-0964">Secreted</keyword>
<evidence type="ECO:0000256" key="1">
    <source>
        <dbReference type="ARBA" id="ARBA00009388"/>
    </source>
</evidence>
<feature type="domain" description="FTP" evidence="12">
    <location>
        <begin position="53"/>
        <end position="89"/>
    </location>
</feature>
<dbReference type="GO" id="GO:0046872">
    <property type="term" value="F:metal ion binding"/>
    <property type="evidence" value="ECO:0007669"/>
    <property type="project" value="UniProtKB-UniRule"/>
</dbReference>
<dbReference type="AlphaFoldDB" id="A0A7R6PN51"/>
<dbReference type="GO" id="GO:0006508">
    <property type="term" value="P:proteolysis"/>
    <property type="evidence" value="ECO:0007669"/>
    <property type="project" value="UniProtKB-KW"/>
</dbReference>
<keyword evidence="3" id="KW-0479">Metal-binding</keyword>
<keyword evidence="7 9" id="KW-0482">Metalloprotease</keyword>
<protein>
    <recommendedName>
        <fullName evidence="9">Neutral metalloproteinase</fullName>
        <ecNumber evidence="9">3.4.24.-</ecNumber>
    </recommendedName>
</protein>
<dbReference type="Gene3D" id="3.10.450.490">
    <property type="match status" value="1"/>
</dbReference>
<organism evidence="13 14">
    <name type="scientific">Thermotomaculum hydrothermale</name>
    <dbReference type="NCBI Taxonomy" id="981385"/>
    <lineage>
        <taxon>Bacteria</taxon>
        <taxon>Pseudomonadati</taxon>
        <taxon>Acidobacteriota</taxon>
        <taxon>Holophagae</taxon>
        <taxon>Thermotomaculales</taxon>
        <taxon>Thermotomaculaceae</taxon>
        <taxon>Thermotomaculum</taxon>
    </lineage>
</organism>
<evidence type="ECO:0000256" key="5">
    <source>
        <dbReference type="ARBA" id="ARBA00022801"/>
    </source>
</evidence>